<protein>
    <submittedName>
        <fullName evidence="1">ParA family protein</fullName>
    </submittedName>
</protein>
<dbReference type="OrthoDB" id="4532289at2"/>
<keyword evidence="2" id="KW-1185">Reference proteome</keyword>
<dbReference type="SUPFAM" id="SSF52540">
    <property type="entry name" value="P-loop containing nucleoside triphosphate hydrolases"/>
    <property type="match status" value="1"/>
</dbReference>
<dbReference type="RefSeq" id="WP_153470676.1">
    <property type="nucleotide sequence ID" value="NZ_WBOF01000005.1"/>
</dbReference>
<dbReference type="InterPro" id="IPR027417">
    <property type="entry name" value="P-loop_NTPase"/>
</dbReference>
<reference evidence="1 2" key="1">
    <citation type="submission" date="2019-09" db="EMBL/GenBank/DDBJ databases">
        <title>Genome Sequences of Streptomyces kaniharaensis ATCC 21070.</title>
        <authorList>
            <person name="Zhu W."/>
            <person name="De Crecy-Lagard V."/>
            <person name="Richards N.G."/>
        </authorList>
    </citation>
    <scope>NUCLEOTIDE SEQUENCE [LARGE SCALE GENOMIC DNA]</scope>
    <source>
        <strain evidence="1 2">SF-557</strain>
    </source>
</reference>
<evidence type="ECO:0000313" key="2">
    <source>
        <dbReference type="Proteomes" id="UP000450000"/>
    </source>
</evidence>
<evidence type="ECO:0000313" key="1">
    <source>
        <dbReference type="EMBL" id="MQS17550.1"/>
    </source>
</evidence>
<gene>
    <name evidence="1" type="ORF">F7Q99_36530</name>
</gene>
<organism evidence="1 2">
    <name type="scientific">Streptomyces kaniharaensis</name>
    <dbReference type="NCBI Taxonomy" id="212423"/>
    <lineage>
        <taxon>Bacteria</taxon>
        <taxon>Bacillati</taxon>
        <taxon>Actinomycetota</taxon>
        <taxon>Actinomycetes</taxon>
        <taxon>Kitasatosporales</taxon>
        <taxon>Streptomycetaceae</taxon>
        <taxon>Streptomyces</taxon>
    </lineage>
</organism>
<dbReference type="EMBL" id="WBOF01000005">
    <property type="protein sequence ID" value="MQS17550.1"/>
    <property type="molecule type" value="Genomic_DNA"/>
</dbReference>
<name>A0A6N7L1D1_9ACTN</name>
<proteinExistence type="predicted"/>
<dbReference type="AlphaFoldDB" id="A0A6N7L1D1"/>
<comment type="caution">
    <text evidence="1">The sequence shown here is derived from an EMBL/GenBank/DDBJ whole genome shotgun (WGS) entry which is preliminary data.</text>
</comment>
<dbReference type="Gene3D" id="3.40.50.300">
    <property type="entry name" value="P-loop containing nucleotide triphosphate hydrolases"/>
    <property type="match status" value="1"/>
</dbReference>
<dbReference type="Proteomes" id="UP000450000">
    <property type="component" value="Unassembled WGS sequence"/>
</dbReference>
<sequence length="217" mass="23549">MLIANVSPRTGGKTTDSGLLAHAVKETKTKKAPQGRKVKGFDADHSQQFWQWAQNGDFSFPVDKLATARFHKEYVLPEDVVGIVDCGHSENHPDITDSVLRVADLVILHMAPTAGDFERIVEPVDKTTLADMIKRSASLRADGQAPPAVVLLNRTVPNTKSSKNYRTEMEAEGWDVLSTTIPRSEAFAQAVGFPVIGASKGPFGALVLELESRGLLT</sequence>
<accession>A0A6N7L1D1</accession>